<evidence type="ECO:0000313" key="2">
    <source>
        <dbReference type="Proteomes" id="UP001377168"/>
    </source>
</evidence>
<organism evidence="1 2">
    <name type="scientific">Streptomyces achmelvichensis</name>
    <dbReference type="NCBI Taxonomy" id="3134111"/>
    <lineage>
        <taxon>Bacteria</taxon>
        <taxon>Bacillati</taxon>
        <taxon>Actinomycetota</taxon>
        <taxon>Actinomycetes</taxon>
        <taxon>Kitasatosporales</taxon>
        <taxon>Streptomycetaceae</taxon>
        <taxon>Streptomyces</taxon>
    </lineage>
</organism>
<dbReference type="Proteomes" id="UP001377168">
    <property type="component" value="Unassembled WGS sequence"/>
</dbReference>
<protein>
    <submittedName>
        <fullName evidence="1">Secreted protein/lipoprotein</fullName>
    </submittedName>
</protein>
<keyword evidence="2" id="KW-1185">Reference proteome</keyword>
<sequence length="121" mass="13315">MEKTFATGTSQGTDLRKYAAGTALFVAEDAAKKRHAKGQMMAGNVVVDIPTVTKIDINRKVPSATLSSCLDITKWNVVERASNKPVPLPSERLTRYVITSTVEKWPDGWKVIKDDPQVKPC</sequence>
<name>A0ACC6PLF2_9ACTN</name>
<reference evidence="1" key="1">
    <citation type="submission" date="2024-03" db="EMBL/GenBank/DDBJ databases">
        <title>Novel Streptomyces species of biotechnological and ecological value are a feature of Machair soil.</title>
        <authorList>
            <person name="Prole J.R."/>
            <person name="Goodfellow M."/>
            <person name="Allenby N."/>
            <person name="Ward A.C."/>
        </authorList>
    </citation>
    <scope>NUCLEOTIDE SEQUENCE</scope>
    <source>
        <strain evidence="1">MS2.AVA.5</strain>
    </source>
</reference>
<comment type="caution">
    <text evidence="1">The sequence shown here is derived from an EMBL/GenBank/DDBJ whole genome shotgun (WGS) entry which is preliminary data.</text>
</comment>
<dbReference type="EMBL" id="JBBKAJ010000012">
    <property type="protein sequence ID" value="MEJ8632318.1"/>
    <property type="molecule type" value="Genomic_DNA"/>
</dbReference>
<proteinExistence type="predicted"/>
<gene>
    <name evidence="1" type="ORF">WKI67_02445</name>
</gene>
<evidence type="ECO:0000313" key="1">
    <source>
        <dbReference type="EMBL" id="MEJ8632318.1"/>
    </source>
</evidence>
<accession>A0ACC6PLF2</accession>